<keyword evidence="1" id="KW-0479">Metal-binding</keyword>
<keyword evidence="3" id="KW-0862">Zinc</keyword>
<dbReference type="Gene3D" id="2.120.10.80">
    <property type="entry name" value="Kelch-type beta propeller"/>
    <property type="match status" value="2"/>
</dbReference>
<dbReference type="PROSITE" id="PS50089">
    <property type="entry name" value="ZF_RING_2"/>
    <property type="match status" value="1"/>
</dbReference>
<protein>
    <recommendedName>
        <fullName evidence="7">RING-type domain-containing protein</fullName>
    </recommendedName>
</protein>
<dbReference type="SMART" id="SM00184">
    <property type="entry name" value="RING"/>
    <property type="match status" value="1"/>
</dbReference>
<dbReference type="VEuPathDB" id="FungiDB:SDRG_07653"/>
<dbReference type="eggNOG" id="KOG0800">
    <property type="taxonomic scope" value="Eukaryota"/>
</dbReference>
<feature type="transmembrane region" description="Helical" evidence="5">
    <location>
        <begin position="386"/>
        <end position="405"/>
    </location>
</feature>
<dbReference type="PANTHER" id="PTHR23244:SF471">
    <property type="entry name" value="GUANINE NUCLEOTIDE-BINDING PROTEIN SUBUNIT BETA 1-RELATED"/>
    <property type="match status" value="1"/>
</dbReference>
<evidence type="ECO:0000256" key="1">
    <source>
        <dbReference type="ARBA" id="ARBA00022723"/>
    </source>
</evidence>
<dbReference type="Gene3D" id="3.30.40.10">
    <property type="entry name" value="Zinc/RING finger domain, C3HC4 (zinc finger)"/>
    <property type="match status" value="1"/>
</dbReference>
<evidence type="ECO:0000313" key="8">
    <source>
        <dbReference type="EMBL" id="EQC34850.1"/>
    </source>
</evidence>
<keyword evidence="2 4" id="KW-0863">Zinc-finger</keyword>
<feature type="chain" id="PRO_5004569808" description="RING-type domain-containing protein" evidence="6">
    <location>
        <begin position="18"/>
        <end position="505"/>
    </location>
</feature>
<dbReference type="GO" id="GO:0008270">
    <property type="term" value="F:zinc ion binding"/>
    <property type="evidence" value="ECO:0007669"/>
    <property type="project" value="UniProtKB-KW"/>
</dbReference>
<dbReference type="SUPFAM" id="SSF117281">
    <property type="entry name" value="Kelch motif"/>
    <property type="match status" value="2"/>
</dbReference>
<keyword evidence="5" id="KW-0472">Membrane</keyword>
<sequence length="505" mass="57379">MRSSAALVLLGATLSYATKTPWTRVWRYGAKQNEPTPRAAHSMVLCDNETLVVYGGIGDEEDSAKDDAWTFNLTSFAWTKVGVDGPRPHKRFHHSAAVRRSPAREMYIFGGMSVWQELPSPILHYAQTQDLWRLELDANPPVWVLEPALNGPSNRSEATAITFNDRMYVFGGIEYDTSSTSRGHSRCFNDIWTFDYTTKVWTQLLLPAKHVPSPRFSHAASTITVDGVTSMLIFGGRQLTKDDGWALLDDIWLFSFETHAWTQVHGTPAFKRAYTTMVTVDSDMWLFGGYFKSDYSTNGYVYDDTVHARLSGAHTQFSKNNETDMDEGYPSVRYLHRAVAWQGKMVVFGGRFQHALGDMWIQDLDATLLHPVTDVHELERSDMNSLYVACVLFAIFTVFFILTLVRFRLHHVHVRQLPTAPLRYVPRGVSNQRLLELKTKKYQAVASTDTNADQVDLCPICLADFISDDDVRDLPCKHLFHVACIDEWLRKNKTCPMCKLDIEAV</sequence>
<dbReference type="RefSeq" id="XP_008611722.1">
    <property type="nucleotide sequence ID" value="XM_008613500.1"/>
</dbReference>
<dbReference type="InterPro" id="IPR011016">
    <property type="entry name" value="Znf_RING-CH"/>
</dbReference>
<dbReference type="STRING" id="1156394.T0QM19"/>
<feature type="signal peptide" evidence="6">
    <location>
        <begin position="1"/>
        <end position="17"/>
    </location>
</feature>
<dbReference type="InterPro" id="IPR015915">
    <property type="entry name" value="Kelch-typ_b-propeller"/>
</dbReference>
<accession>T0QM19</accession>
<dbReference type="InterPro" id="IPR001841">
    <property type="entry name" value="Znf_RING"/>
</dbReference>
<evidence type="ECO:0000259" key="7">
    <source>
        <dbReference type="PROSITE" id="PS50089"/>
    </source>
</evidence>
<evidence type="ECO:0000256" key="4">
    <source>
        <dbReference type="PROSITE-ProRule" id="PRU00175"/>
    </source>
</evidence>
<dbReference type="SUPFAM" id="SSF57850">
    <property type="entry name" value="RING/U-box"/>
    <property type="match status" value="1"/>
</dbReference>
<dbReference type="SMART" id="SM00744">
    <property type="entry name" value="RINGv"/>
    <property type="match status" value="1"/>
</dbReference>
<proteinExistence type="predicted"/>
<evidence type="ECO:0000256" key="5">
    <source>
        <dbReference type="SAM" id="Phobius"/>
    </source>
</evidence>
<dbReference type="PANTHER" id="PTHR23244">
    <property type="entry name" value="KELCH REPEAT DOMAIN"/>
    <property type="match status" value="1"/>
</dbReference>
<evidence type="ECO:0000256" key="6">
    <source>
        <dbReference type="SAM" id="SignalP"/>
    </source>
</evidence>
<dbReference type="eggNOG" id="KOG0379">
    <property type="taxonomic scope" value="Eukaryota"/>
</dbReference>
<dbReference type="Pfam" id="PF24681">
    <property type="entry name" value="Kelch_KLHDC2_KLHL20_DRC7"/>
    <property type="match status" value="1"/>
</dbReference>
<dbReference type="AlphaFoldDB" id="T0QM19"/>
<reference evidence="8 9" key="1">
    <citation type="submission" date="2012-04" db="EMBL/GenBank/DDBJ databases">
        <title>The Genome Sequence of Saprolegnia declina VS20.</title>
        <authorList>
            <consortium name="The Broad Institute Genome Sequencing Platform"/>
            <person name="Russ C."/>
            <person name="Nusbaum C."/>
            <person name="Tyler B."/>
            <person name="van West P."/>
            <person name="Dieguez-Uribeondo J."/>
            <person name="de Bruijn I."/>
            <person name="Tripathy S."/>
            <person name="Jiang R."/>
            <person name="Young S.K."/>
            <person name="Zeng Q."/>
            <person name="Gargeya S."/>
            <person name="Fitzgerald M."/>
            <person name="Haas B."/>
            <person name="Abouelleil A."/>
            <person name="Alvarado L."/>
            <person name="Arachchi H.M."/>
            <person name="Berlin A."/>
            <person name="Chapman S.B."/>
            <person name="Goldberg J."/>
            <person name="Griggs A."/>
            <person name="Gujja S."/>
            <person name="Hansen M."/>
            <person name="Howarth C."/>
            <person name="Imamovic A."/>
            <person name="Larimer J."/>
            <person name="McCowen C."/>
            <person name="Montmayeur A."/>
            <person name="Murphy C."/>
            <person name="Neiman D."/>
            <person name="Pearson M."/>
            <person name="Priest M."/>
            <person name="Roberts A."/>
            <person name="Saif S."/>
            <person name="Shea T."/>
            <person name="Sisk P."/>
            <person name="Sykes S."/>
            <person name="Wortman J."/>
            <person name="Nusbaum C."/>
            <person name="Birren B."/>
        </authorList>
    </citation>
    <scope>NUCLEOTIDE SEQUENCE [LARGE SCALE GENOMIC DNA]</scope>
    <source>
        <strain evidence="8 9">VS20</strain>
    </source>
</reference>
<feature type="domain" description="RING-type" evidence="7">
    <location>
        <begin position="458"/>
        <end position="499"/>
    </location>
</feature>
<organism evidence="8 9">
    <name type="scientific">Saprolegnia diclina (strain VS20)</name>
    <dbReference type="NCBI Taxonomy" id="1156394"/>
    <lineage>
        <taxon>Eukaryota</taxon>
        <taxon>Sar</taxon>
        <taxon>Stramenopiles</taxon>
        <taxon>Oomycota</taxon>
        <taxon>Saprolegniomycetes</taxon>
        <taxon>Saprolegniales</taxon>
        <taxon>Saprolegniaceae</taxon>
        <taxon>Saprolegnia</taxon>
    </lineage>
</organism>
<name>T0QM19_SAPDV</name>
<keyword evidence="5" id="KW-0812">Transmembrane</keyword>
<evidence type="ECO:0000256" key="3">
    <source>
        <dbReference type="ARBA" id="ARBA00022833"/>
    </source>
</evidence>
<keyword evidence="9" id="KW-1185">Reference proteome</keyword>
<dbReference type="Pfam" id="PF13639">
    <property type="entry name" value="zf-RING_2"/>
    <property type="match status" value="1"/>
</dbReference>
<keyword evidence="6" id="KW-0732">Signal</keyword>
<evidence type="ECO:0000256" key="2">
    <source>
        <dbReference type="ARBA" id="ARBA00022771"/>
    </source>
</evidence>
<dbReference type="OMA" id="FETHAWT"/>
<dbReference type="GeneID" id="19948380"/>
<keyword evidence="5" id="KW-1133">Transmembrane helix</keyword>
<evidence type="ECO:0000313" key="9">
    <source>
        <dbReference type="Proteomes" id="UP000030762"/>
    </source>
</evidence>
<dbReference type="Proteomes" id="UP000030762">
    <property type="component" value="Unassembled WGS sequence"/>
</dbReference>
<gene>
    <name evidence="8" type="ORF">SDRG_07653</name>
</gene>
<dbReference type="EMBL" id="JH767153">
    <property type="protein sequence ID" value="EQC34850.1"/>
    <property type="molecule type" value="Genomic_DNA"/>
</dbReference>
<dbReference type="InterPro" id="IPR013083">
    <property type="entry name" value="Znf_RING/FYVE/PHD"/>
</dbReference>
<dbReference type="InParanoid" id="T0QM19"/>
<dbReference type="OrthoDB" id="199876at2759"/>